<gene>
    <name evidence="1" type="ORF">HPB48_003379</name>
</gene>
<dbReference type="SUPFAM" id="SSF52980">
    <property type="entry name" value="Restriction endonuclease-like"/>
    <property type="match status" value="1"/>
</dbReference>
<dbReference type="PANTHER" id="PTHR47526">
    <property type="entry name" value="ATP-DEPENDENT DNA HELICASE"/>
    <property type="match status" value="1"/>
</dbReference>
<comment type="caution">
    <text evidence="1">The sequence shown here is derived from an EMBL/GenBank/DDBJ whole genome shotgun (WGS) entry which is preliminary data.</text>
</comment>
<dbReference type="Gene3D" id="3.90.320.10">
    <property type="match status" value="1"/>
</dbReference>
<sequence>MLVECSHCGAGVVEVKCPWKGRDGRLTGMLKDTNSCVREVDGGKLQVKRTHHYYHQIQAQMYMCERSYADFVLRNVQEINVQRIQKDDSLS</sequence>
<dbReference type="Proteomes" id="UP000821853">
    <property type="component" value="Chromosome 4"/>
</dbReference>
<dbReference type="VEuPathDB" id="VectorBase:HLOH_052865"/>
<accession>A0A9J6GDU9</accession>
<dbReference type="InterPro" id="IPR011335">
    <property type="entry name" value="Restrct_endonuc-II-like"/>
</dbReference>
<proteinExistence type="predicted"/>
<evidence type="ECO:0000313" key="1">
    <source>
        <dbReference type="EMBL" id="KAH9373001.1"/>
    </source>
</evidence>
<evidence type="ECO:0008006" key="3">
    <source>
        <dbReference type="Google" id="ProtNLM"/>
    </source>
</evidence>
<name>A0A9J6GDU9_HAELO</name>
<reference evidence="1 2" key="1">
    <citation type="journal article" date="2020" name="Cell">
        <title>Large-Scale Comparative Analyses of Tick Genomes Elucidate Their Genetic Diversity and Vector Capacities.</title>
        <authorList>
            <consortium name="Tick Genome and Microbiome Consortium (TIGMIC)"/>
            <person name="Jia N."/>
            <person name="Wang J."/>
            <person name="Shi W."/>
            <person name="Du L."/>
            <person name="Sun Y."/>
            <person name="Zhan W."/>
            <person name="Jiang J.F."/>
            <person name="Wang Q."/>
            <person name="Zhang B."/>
            <person name="Ji P."/>
            <person name="Bell-Sakyi L."/>
            <person name="Cui X.M."/>
            <person name="Yuan T.T."/>
            <person name="Jiang B.G."/>
            <person name="Yang W.F."/>
            <person name="Lam T.T."/>
            <person name="Chang Q.C."/>
            <person name="Ding S.J."/>
            <person name="Wang X.J."/>
            <person name="Zhu J.G."/>
            <person name="Ruan X.D."/>
            <person name="Zhao L."/>
            <person name="Wei J.T."/>
            <person name="Ye R.Z."/>
            <person name="Que T.C."/>
            <person name="Du C.H."/>
            <person name="Zhou Y.H."/>
            <person name="Cheng J.X."/>
            <person name="Dai P.F."/>
            <person name="Guo W.B."/>
            <person name="Han X.H."/>
            <person name="Huang E.J."/>
            <person name="Li L.F."/>
            <person name="Wei W."/>
            <person name="Gao Y.C."/>
            <person name="Liu J.Z."/>
            <person name="Shao H.Z."/>
            <person name="Wang X."/>
            <person name="Wang C.C."/>
            <person name="Yang T.C."/>
            <person name="Huo Q.B."/>
            <person name="Li W."/>
            <person name="Chen H.Y."/>
            <person name="Chen S.E."/>
            <person name="Zhou L.G."/>
            <person name="Ni X.B."/>
            <person name="Tian J.H."/>
            <person name="Sheng Y."/>
            <person name="Liu T."/>
            <person name="Pan Y.S."/>
            <person name="Xia L.Y."/>
            <person name="Li J."/>
            <person name="Zhao F."/>
            <person name="Cao W.C."/>
        </authorList>
    </citation>
    <scope>NUCLEOTIDE SEQUENCE [LARGE SCALE GENOMIC DNA]</scope>
    <source>
        <strain evidence="1">HaeL-2018</strain>
    </source>
</reference>
<dbReference type="GO" id="GO:0006281">
    <property type="term" value="P:DNA repair"/>
    <property type="evidence" value="ECO:0007669"/>
    <property type="project" value="UniProtKB-ARBA"/>
</dbReference>
<organism evidence="1 2">
    <name type="scientific">Haemaphysalis longicornis</name>
    <name type="common">Bush tick</name>
    <dbReference type="NCBI Taxonomy" id="44386"/>
    <lineage>
        <taxon>Eukaryota</taxon>
        <taxon>Metazoa</taxon>
        <taxon>Ecdysozoa</taxon>
        <taxon>Arthropoda</taxon>
        <taxon>Chelicerata</taxon>
        <taxon>Arachnida</taxon>
        <taxon>Acari</taxon>
        <taxon>Parasitiformes</taxon>
        <taxon>Ixodida</taxon>
        <taxon>Ixodoidea</taxon>
        <taxon>Ixodidae</taxon>
        <taxon>Haemaphysalinae</taxon>
        <taxon>Haemaphysalis</taxon>
    </lineage>
</organism>
<keyword evidence="2" id="KW-1185">Reference proteome</keyword>
<evidence type="ECO:0000313" key="2">
    <source>
        <dbReference type="Proteomes" id="UP000821853"/>
    </source>
</evidence>
<dbReference type="AlphaFoldDB" id="A0A9J6GDU9"/>
<dbReference type="EMBL" id="JABSTR010000006">
    <property type="protein sequence ID" value="KAH9373001.1"/>
    <property type="molecule type" value="Genomic_DNA"/>
</dbReference>
<dbReference type="OrthoDB" id="6155932at2759"/>
<protein>
    <recommendedName>
        <fullName evidence="3">YqaJ viral recombinase domain-containing protein</fullName>
    </recommendedName>
</protein>
<dbReference type="InterPro" id="IPR011604">
    <property type="entry name" value="PDDEXK-like_dom_sf"/>
</dbReference>